<feature type="compositionally biased region" description="Basic and acidic residues" evidence="1">
    <location>
        <begin position="707"/>
        <end position="717"/>
    </location>
</feature>
<comment type="caution">
    <text evidence="2">The sequence shown here is derived from an EMBL/GenBank/DDBJ whole genome shotgun (WGS) entry which is preliminary data.</text>
</comment>
<evidence type="ECO:0008006" key="4">
    <source>
        <dbReference type="Google" id="ProtNLM"/>
    </source>
</evidence>
<dbReference type="RefSeq" id="WP_040817716.1">
    <property type="nucleotide sequence ID" value="NZ_JBIAQY010000003.1"/>
</dbReference>
<feature type="region of interest" description="Disordered" evidence="1">
    <location>
        <begin position="660"/>
        <end position="717"/>
    </location>
</feature>
<dbReference type="EMBL" id="JBIAQY010000003">
    <property type="protein sequence ID" value="MFF3567989.1"/>
    <property type="molecule type" value="Genomic_DNA"/>
</dbReference>
<evidence type="ECO:0000313" key="2">
    <source>
        <dbReference type="EMBL" id="MFF3567989.1"/>
    </source>
</evidence>
<evidence type="ECO:0000256" key="1">
    <source>
        <dbReference type="SAM" id="MobiDB-lite"/>
    </source>
</evidence>
<protein>
    <recommendedName>
        <fullName evidence="4">WXG100 family type VII secretion target</fullName>
    </recommendedName>
</protein>
<keyword evidence="3" id="KW-1185">Reference proteome</keyword>
<reference evidence="2 3" key="1">
    <citation type="submission" date="2024-10" db="EMBL/GenBank/DDBJ databases">
        <title>The Natural Products Discovery Center: Release of the First 8490 Sequenced Strains for Exploring Actinobacteria Biosynthetic Diversity.</title>
        <authorList>
            <person name="Kalkreuter E."/>
            <person name="Kautsar S.A."/>
            <person name="Yang D."/>
            <person name="Bader C.D."/>
            <person name="Teijaro C.N."/>
            <person name="Fluegel L."/>
            <person name="Davis C.M."/>
            <person name="Simpson J.R."/>
            <person name="Lauterbach L."/>
            <person name="Steele A.D."/>
            <person name="Gui C."/>
            <person name="Meng S."/>
            <person name="Li G."/>
            <person name="Viehrig K."/>
            <person name="Ye F."/>
            <person name="Su P."/>
            <person name="Kiefer A.F."/>
            <person name="Nichols A."/>
            <person name="Cepeda A.J."/>
            <person name="Yan W."/>
            <person name="Fan B."/>
            <person name="Jiang Y."/>
            <person name="Adhikari A."/>
            <person name="Zheng C.-J."/>
            <person name="Schuster L."/>
            <person name="Cowan T.M."/>
            <person name="Smanski M.J."/>
            <person name="Chevrette M.G."/>
            <person name="De Carvalho L.P.S."/>
            <person name="Shen B."/>
        </authorList>
    </citation>
    <scope>NUCLEOTIDE SEQUENCE [LARGE SCALE GENOMIC DNA]</scope>
    <source>
        <strain evidence="2 3">NPDC002593</strain>
    </source>
</reference>
<feature type="region of interest" description="Disordered" evidence="1">
    <location>
        <begin position="492"/>
        <end position="643"/>
    </location>
</feature>
<feature type="compositionally biased region" description="Low complexity" evidence="1">
    <location>
        <begin position="499"/>
        <end position="530"/>
    </location>
</feature>
<dbReference type="Proteomes" id="UP001601992">
    <property type="component" value="Unassembled WGS sequence"/>
</dbReference>
<gene>
    <name evidence="2" type="ORF">ACFYXQ_09455</name>
</gene>
<evidence type="ECO:0000313" key="3">
    <source>
        <dbReference type="Proteomes" id="UP001601992"/>
    </source>
</evidence>
<accession>A0ABW6RWW9</accession>
<feature type="compositionally biased region" description="Low complexity" evidence="1">
    <location>
        <begin position="367"/>
        <end position="389"/>
    </location>
</feature>
<name>A0ABW6RWW9_9NOCA</name>
<feature type="compositionally biased region" description="Polar residues" evidence="1">
    <location>
        <begin position="329"/>
        <end position="366"/>
    </location>
</feature>
<dbReference type="SUPFAM" id="SSF140453">
    <property type="entry name" value="EsxAB dimer-like"/>
    <property type="match status" value="1"/>
</dbReference>
<dbReference type="Gene3D" id="1.10.287.1060">
    <property type="entry name" value="ESAT-6-like"/>
    <property type="match status" value="1"/>
</dbReference>
<feature type="compositionally biased region" description="Pro residues" evidence="1">
    <location>
        <begin position="681"/>
        <end position="701"/>
    </location>
</feature>
<proteinExistence type="predicted"/>
<dbReference type="InterPro" id="IPR036689">
    <property type="entry name" value="ESAT-6-like_sf"/>
</dbReference>
<feature type="compositionally biased region" description="Low complexity" evidence="1">
    <location>
        <begin position="537"/>
        <end position="591"/>
    </location>
</feature>
<organism evidence="2 3">
    <name type="scientific">Nocardia jiangxiensis</name>
    <dbReference type="NCBI Taxonomy" id="282685"/>
    <lineage>
        <taxon>Bacteria</taxon>
        <taxon>Bacillati</taxon>
        <taxon>Actinomycetota</taxon>
        <taxon>Actinomycetes</taxon>
        <taxon>Mycobacteriales</taxon>
        <taxon>Nocardiaceae</taxon>
        <taxon>Nocardia</taxon>
    </lineage>
</organism>
<sequence>MTNNPQQYGTAYYNEQLTAQNNLTRWLAEDDTGKFTNTIWNPKVNVSGATADELLNGAVPGLEWFERALVRYHRVHDVLNLDEFSKIEIPADSSIDFVGWTIDAAKEPLGEGGEMYRIEGRWFDQQRKMSVESLRGLADKLKAAASGSDVSLDTVTQEVAGVANAVPEVWQGPSGDAAQDHMAGFHSYASQQSQYVQALASALDGVPEVILEIVRDKAVFIAKFASDQMPVAGHAMKLGGGSEDPVSQIISIATGWVNTGETNEVVQDQFHTTITDHASDTCKKWLQEHFGPAVREAFIAFVHQCAAADYYIKKAYQPVTDLLDGKDTTTVPKVQEQPKSGDQKQGSGTDQNSNSNTSTASVDQSKVPSTSTTPTSVNPSSSQSNPLSTLLSQAEQTLQTASSGVSQLTSALQSGASQLSSVLQSGMSGIFGNTTAAASSTNGSKNLASFNIGGEKLSMTQGSDGSITTTVTGLDGKSQKYTMGIKNGVPYFTPGGGDSSTQSSTTHNSTSSTGSGTGTDSAGSGSYSTSGTGGGSATQSVTSDSSQQSGSSVPSTGSSTTTTTSAYDSSTTASSSSSGTSSTGSMGHMPSTGGGGGKGSEGEHKSTGVVQSKPMWTKNPGSDRKPVIDAAAPQTSGGKFGIDDLVERYAPNLDFEPAAVYELDPAASPNPRQGRDSSHQPSPPPAAPVPAPTPAPAPAPTAAPRTDGVKIEIDMGG</sequence>
<feature type="region of interest" description="Disordered" evidence="1">
    <location>
        <begin position="329"/>
        <end position="389"/>
    </location>
</feature>